<evidence type="ECO:0000256" key="4">
    <source>
        <dbReference type="ARBA" id="ARBA00022803"/>
    </source>
</evidence>
<evidence type="ECO:0000256" key="5">
    <source>
        <dbReference type="ARBA" id="ARBA00023242"/>
    </source>
</evidence>
<feature type="region of interest" description="Disordered" evidence="7">
    <location>
        <begin position="220"/>
        <end position="315"/>
    </location>
</feature>
<dbReference type="VEuPathDB" id="TrichDB:TVAG_399820"/>
<keyword evidence="5" id="KW-0539">Nucleus</keyword>
<dbReference type="InParanoid" id="A2G8G5"/>
<dbReference type="SUPFAM" id="SSF48452">
    <property type="entry name" value="TPR-like"/>
    <property type="match status" value="1"/>
</dbReference>
<protein>
    <submittedName>
        <fullName evidence="8">Uncharacterized protein</fullName>
    </submittedName>
</protein>
<dbReference type="EMBL" id="DS114622">
    <property type="protein sequence ID" value="EAX86548.1"/>
    <property type="molecule type" value="Genomic_DNA"/>
</dbReference>
<dbReference type="InterPro" id="IPR051730">
    <property type="entry name" value="NASP-like"/>
</dbReference>
<dbReference type="GO" id="GO:0005654">
    <property type="term" value="C:nucleoplasm"/>
    <property type="evidence" value="ECO:0000318"/>
    <property type="project" value="GO_Central"/>
</dbReference>
<dbReference type="InterPro" id="IPR019734">
    <property type="entry name" value="TPR_rpt"/>
</dbReference>
<dbReference type="VEuPathDB" id="TrichDB:TVAGG3_0582940"/>
<dbReference type="GO" id="GO:0042393">
    <property type="term" value="F:histone binding"/>
    <property type="evidence" value="ECO:0000318"/>
    <property type="project" value="GO_Central"/>
</dbReference>
<feature type="repeat" description="TPR" evidence="6">
    <location>
        <begin position="116"/>
        <end position="149"/>
    </location>
</feature>
<keyword evidence="3" id="KW-0677">Repeat</keyword>
<dbReference type="PANTHER" id="PTHR15081">
    <property type="entry name" value="NUCLEAR AUTOANTIGENIC SPERM PROTEIN NASP -RELATED"/>
    <property type="match status" value="1"/>
</dbReference>
<evidence type="ECO:0000256" key="1">
    <source>
        <dbReference type="ARBA" id="ARBA00004123"/>
    </source>
</evidence>
<reference evidence="8" key="2">
    <citation type="journal article" date="2007" name="Science">
        <title>Draft genome sequence of the sexually transmitted pathogen Trichomonas vaginalis.</title>
        <authorList>
            <person name="Carlton J.M."/>
            <person name="Hirt R.P."/>
            <person name="Silva J.C."/>
            <person name="Delcher A.L."/>
            <person name="Schatz M."/>
            <person name="Zhao Q."/>
            <person name="Wortman J.R."/>
            <person name="Bidwell S.L."/>
            <person name="Alsmark U.C.M."/>
            <person name="Besteiro S."/>
            <person name="Sicheritz-Ponten T."/>
            <person name="Noel C.J."/>
            <person name="Dacks J.B."/>
            <person name="Foster P.G."/>
            <person name="Simillion C."/>
            <person name="Van de Peer Y."/>
            <person name="Miranda-Saavedra D."/>
            <person name="Barton G.J."/>
            <person name="Westrop G.D."/>
            <person name="Mueller S."/>
            <person name="Dessi D."/>
            <person name="Fiori P.L."/>
            <person name="Ren Q."/>
            <person name="Paulsen I."/>
            <person name="Zhang H."/>
            <person name="Bastida-Corcuera F.D."/>
            <person name="Simoes-Barbosa A."/>
            <person name="Brown M.T."/>
            <person name="Hayes R.D."/>
            <person name="Mukherjee M."/>
            <person name="Okumura C.Y."/>
            <person name="Schneider R."/>
            <person name="Smith A.J."/>
            <person name="Vanacova S."/>
            <person name="Villalvazo M."/>
            <person name="Haas B.J."/>
            <person name="Pertea M."/>
            <person name="Feldblyum T.V."/>
            <person name="Utterback T.R."/>
            <person name="Shu C.L."/>
            <person name="Osoegawa K."/>
            <person name="de Jong P.J."/>
            <person name="Hrdy I."/>
            <person name="Horvathova L."/>
            <person name="Zubacova Z."/>
            <person name="Dolezal P."/>
            <person name="Malik S.B."/>
            <person name="Logsdon J.M. Jr."/>
            <person name="Henze K."/>
            <person name="Gupta A."/>
            <person name="Wang C.C."/>
            <person name="Dunne R.L."/>
            <person name="Upcroft J.A."/>
            <person name="Upcroft P."/>
            <person name="White O."/>
            <person name="Salzberg S.L."/>
            <person name="Tang P."/>
            <person name="Chiu C.-H."/>
            <person name="Lee Y.-S."/>
            <person name="Embley T.M."/>
            <person name="Coombs G.H."/>
            <person name="Mottram J.C."/>
            <person name="Tachezy J."/>
            <person name="Fraser-Liggett C.M."/>
            <person name="Johnson P.J."/>
        </authorList>
    </citation>
    <scope>NUCLEOTIDE SEQUENCE [LARGE SCALE GENOMIC DNA]</scope>
    <source>
        <strain evidence="8">G3</strain>
    </source>
</reference>
<feature type="compositionally biased region" description="Acidic residues" evidence="7">
    <location>
        <begin position="239"/>
        <end position="266"/>
    </location>
</feature>
<dbReference type="OMA" id="GAYENCE"/>
<dbReference type="KEGG" id="tva:4744198"/>
<dbReference type="GO" id="GO:0006335">
    <property type="term" value="P:DNA replication-dependent chromatin assembly"/>
    <property type="evidence" value="ECO:0000318"/>
    <property type="project" value="GO_Central"/>
</dbReference>
<evidence type="ECO:0000313" key="9">
    <source>
        <dbReference type="Proteomes" id="UP000001542"/>
    </source>
</evidence>
<evidence type="ECO:0000256" key="6">
    <source>
        <dbReference type="PROSITE-ProRule" id="PRU00339"/>
    </source>
</evidence>
<reference evidence="8" key="1">
    <citation type="submission" date="2006-10" db="EMBL/GenBank/DDBJ databases">
        <authorList>
            <person name="Amadeo P."/>
            <person name="Zhao Q."/>
            <person name="Wortman J."/>
            <person name="Fraser-Liggett C."/>
            <person name="Carlton J."/>
        </authorList>
    </citation>
    <scope>NUCLEOTIDE SEQUENCE</scope>
    <source>
        <strain evidence="8">G3</strain>
    </source>
</reference>
<evidence type="ECO:0000256" key="2">
    <source>
        <dbReference type="ARBA" id="ARBA00008402"/>
    </source>
</evidence>
<dbReference type="GO" id="GO:0034080">
    <property type="term" value="P:CENP-A containing chromatin assembly"/>
    <property type="evidence" value="ECO:0000318"/>
    <property type="project" value="GO_Central"/>
</dbReference>
<comment type="similarity">
    <text evidence="2">Belongs to the NASP family.</text>
</comment>
<sequence length="315" mass="36940">MEPPKADKMEPPKVDKIAESMLNQAEKLWKLSKDQQACEWYEKYFQRTYKEGDPITPKLATNLLHYAESLLNKPANTAEDKAQRDDDLETAAEYCVTARETYMNAKPEEYEFKNYINTYVFLGRISNLFNRFKQAVREFSKALDICEHDQRATWRNKAEICLFLGGAYENCEKPKAGIEALKPGVELITAEIEKESDPEKKKQLEDLRSDLTDVLKRLEEDLKEQENDPELQKELAKQEEEEEEEEEDGEEEEGGEEDDEEEEVDEGEKKEEKPKEEEKKEDKPKEEEKKEDKPAEEKPKEEEKKEDKPAEEKKE</sequence>
<name>A2G8G5_TRIV3</name>
<feature type="compositionally biased region" description="Basic and acidic residues" evidence="7">
    <location>
        <begin position="267"/>
        <end position="315"/>
    </location>
</feature>
<keyword evidence="9" id="KW-1185">Reference proteome</keyword>
<dbReference type="SMR" id="A2G8G5"/>
<accession>A2G8G5</accession>
<dbReference type="Proteomes" id="UP000001542">
    <property type="component" value="Unassembled WGS sequence"/>
</dbReference>
<dbReference type="AlphaFoldDB" id="A2G8G5"/>
<comment type="subcellular location">
    <subcellularLocation>
        <location evidence="1">Nucleus</location>
    </subcellularLocation>
</comment>
<proteinExistence type="inferred from homology"/>
<keyword evidence="4 6" id="KW-0802">TPR repeat</keyword>
<gene>
    <name evidence="8" type="ORF">TVAG_399820</name>
</gene>
<evidence type="ECO:0000256" key="7">
    <source>
        <dbReference type="SAM" id="MobiDB-lite"/>
    </source>
</evidence>
<evidence type="ECO:0000313" key="8">
    <source>
        <dbReference type="EMBL" id="EAX86548.1"/>
    </source>
</evidence>
<dbReference type="Gene3D" id="1.25.40.10">
    <property type="entry name" value="Tetratricopeptide repeat domain"/>
    <property type="match status" value="1"/>
</dbReference>
<organism evidence="8 9">
    <name type="scientific">Trichomonas vaginalis (strain ATCC PRA-98 / G3)</name>
    <dbReference type="NCBI Taxonomy" id="412133"/>
    <lineage>
        <taxon>Eukaryota</taxon>
        <taxon>Metamonada</taxon>
        <taxon>Parabasalia</taxon>
        <taxon>Trichomonadida</taxon>
        <taxon>Trichomonadidae</taxon>
        <taxon>Trichomonas</taxon>
    </lineage>
</organism>
<dbReference type="PANTHER" id="PTHR15081:SF1">
    <property type="entry name" value="NUCLEAR AUTOANTIGENIC SPERM PROTEIN"/>
    <property type="match status" value="1"/>
</dbReference>
<dbReference type="RefSeq" id="XP_001299478.1">
    <property type="nucleotide sequence ID" value="XM_001299477.1"/>
</dbReference>
<dbReference type="PROSITE" id="PS50005">
    <property type="entry name" value="TPR"/>
    <property type="match status" value="1"/>
</dbReference>
<evidence type="ECO:0000256" key="3">
    <source>
        <dbReference type="ARBA" id="ARBA00022737"/>
    </source>
</evidence>
<feature type="compositionally biased region" description="Basic and acidic residues" evidence="7">
    <location>
        <begin position="220"/>
        <end position="238"/>
    </location>
</feature>
<dbReference type="InterPro" id="IPR011990">
    <property type="entry name" value="TPR-like_helical_dom_sf"/>
</dbReference>